<evidence type="ECO:0000313" key="1">
    <source>
        <dbReference type="EMBL" id="KAK2164443.1"/>
    </source>
</evidence>
<reference evidence="1" key="1">
    <citation type="journal article" date="2023" name="Mol. Biol. Evol.">
        <title>Third-Generation Sequencing Reveals the Adaptive Role of the Epigenome in Three Deep-Sea Polychaetes.</title>
        <authorList>
            <person name="Perez M."/>
            <person name="Aroh O."/>
            <person name="Sun Y."/>
            <person name="Lan Y."/>
            <person name="Juniper S.K."/>
            <person name="Young C.R."/>
            <person name="Angers B."/>
            <person name="Qian P.Y."/>
        </authorList>
    </citation>
    <scope>NUCLEOTIDE SEQUENCE</scope>
    <source>
        <strain evidence="1">P08H-3</strain>
    </source>
</reference>
<evidence type="ECO:0000313" key="2">
    <source>
        <dbReference type="Proteomes" id="UP001208570"/>
    </source>
</evidence>
<sequence>MTFPFQRYNLSCLHLLNVVVNPPDEYLTSLFLSFLNCVLPTPIFTASPSSYIFSNSSSKAKPSMHSSN</sequence>
<organism evidence="1 2">
    <name type="scientific">Paralvinella palmiformis</name>
    <dbReference type="NCBI Taxonomy" id="53620"/>
    <lineage>
        <taxon>Eukaryota</taxon>
        <taxon>Metazoa</taxon>
        <taxon>Spiralia</taxon>
        <taxon>Lophotrochozoa</taxon>
        <taxon>Annelida</taxon>
        <taxon>Polychaeta</taxon>
        <taxon>Sedentaria</taxon>
        <taxon>Canalipalpata</taxon>
        <taxon>Terebellida</taxon>
        <taxon>Terebelliformia</taxon>
        <taxon>Alvinellidae</taxon>
        <taxon>Paralvinella</taxon>
    </lineage>
</organism>
<name>A0AAD9K5D0_9ANNE</name>
<proteinExistence type="predicted"/>
<accession>A0AAD9K5D0</accession>
<gene>
    <name evidence="1" type="ORF">LSH36_63g04017</name>
</gene>
<comment type="caution">
    <text evidence="1">The sequence shown here is derived from an EMBL/GenBank/DDBJ whole genome shotgun (WGS) entry which is preliminary data.</text>
</comment>
<keyword evidence="2" id="KW-1185">Reference proteome</keyword>
<dbReference type="Proteomes" id="UP001208570">
    <property type="component" value="Unassembled WGS sequence"/>
</dbReference>
<protein>
    <submittedName>
        <fullName evidence="1">Uncharacterized protein</fullName>
    </submittedName>
</protein>
<dbReference type="AlphaFoldDB" id="A0AAD9K5D0"/>
<dbReference type="EMBL" id="JAODUP010000063">
    <property type="protein sequence ID" value="KAK2164443.1"/>
    <property type="molecule type" value="Genomic_DNA"/>
</dbReference>